<dbReference type="EMBL" id="QUTE01016270">
    <property type="protein sequence ID" value="RHY97571.1"/>
    <property type="molecule type" value="Genomic_DNA"/>
</dbReference>
<dbReference type="EMBL" id="QUTF01007353">
    <property type="protein sequence ID" value="RHZ39702.1"/>
    <property type="molecule type" value="Genomic_DNA"/>
</dbReference>
<evidence type="ECO:0000313" key="1">
    <source>
        <dbReference type="EMBL" id="RHY97571.1"/>
    </source>
</evidence>
<dbReference type="VEuPathDB" id="FungiDB:H257_03205"/>
<comment type="caution">
    <text evidence="1">The sequence shown here is derived from an EMBL/GenBank/DDBJ whole genome shotgun (WGS) entry which is preliminary data.</text>
</comment>
<accession>A0A397EN53</accession>
<dbReference type="Proteomes" id="UP000286510">
    <property type="component" value="Unassembled WGS sequence"/>
</dbReference>
<organism evidence="1 3">
    <name type="scientific">Aphanomyces astaci</name>
    <name type="common">Crayfish plague agent</name>
    <dbReference type="NCBI Taxonomy" id="112090"/>
    <lineage>
        <taxon>Eukaryota</taxon>
        <taxon>Sar</taxon>
        <taxon>Stramenopiles</taxon>
        <taxon>Oomycota</taxon>
        <taxon>Saprolegniomycetes</taxon>
        <taxon>Saprolegniales</taxon>
        <taxon>Verrucalvaceae</taxon>
        <taxon>Aphanomyces</taxon>
    </lineage>
</organism>
<name>A0A397EN53_APHAT</name>
<evidence type="ECO:0000313" key="4">
    <source>
        <dbReference type="Proteomes" id="UP000286510"/>
    </source>
</evidence>
<evidence type="ECO:0000313" key="3">
    <source>
        <dbReference type="Proteomes" id="UP000266196"/>
    </source>
</evidence>
<sequence length="60" mass="6627">SFETVKTIALHPQPFSVDNDLLTPTFKLKRHDAKKAFLPTINALYSQVGDLVGGHHVLQA</sequence>
<protein>
    <submittedName>
        <fullName evidence="1">Uncharacterized protein</fullName>
    </submittedName>
</protein>
<gene>
    <name evidence="2" type="ORF">DYB26_014760</name>
    <name evidence="1" type="ORF">DYB31_015342</name>
</gene>
<reference evidence="3 4" key="1">
    <citation type="submission" date="2018-08" db="EMBL/GenBank/DDBJ databases">
        <title>Aphanomyces genome sequencing and annotation.</title>
        <authorList>
            <person name="Minardi D."/>
            <person name="Oidtmann B."/>
            <person name="Van Der Giezen M."/>
            <person name="Studholme D.J."/>
        </authorList>
    </citation>
    <scope>NUCLEOTIDE SEQUENCE [LARGE SCALE GENOMIC DNA]</scope>
    <source>
        <strain evidence="1 3">197901</strain>
        <strain evidence="2 4">FDL457</strain>
    </source>
</reference>
<proteinExistence type="predicted"/>
<dbReference type="AlphaFoldDB" id="A0A397EN53"/>
<dbReference type="Proteomes" id="UP000266196">
    <property type="component" value="Unassembled WGS sequence"/>
</dbReference>
<feature type="non-terminal residue" evidence="1">
    <location>
        <position position="1"/>
    </location>
</feature>
<evidence type="ECO:0000313" key="2">
    <source>
        <dbReference type="EMBL" id="RHZ39702.1"/>
    </source>
</evidence>